<comment type="caution">
    <text evidence="1">The sequence shown here is derived from an EMBL/GenBank/DDBJ whole genome shotgun (WGS) entry which is preliminary data.</text>
</comment>
<sequence>MDYINDIYGDTESLCLASASQDWPVKGKKLWEELHPHFFPSTNDYYDIKKIHGYSIYFEVTTYLALALK</sequence>
<accession>A0A5J4TV39</accession>
<dbReference type="AlphaFoldDB" id="A0A5J4TV39"/>
<gene>
    <name evidence="1" type="ORF">EZS28_042731</name>
</gene>
<evidence type="ECO:0000313" key="1">
    <source>
        <dbReference type="EMBL" id="KAA6361742.1"/>
    </source>
</evidence>
<protein>
    <submittedName>
        <fullName evidence="1">Uncharacterized protein</fullName>
    </submittedName>
</protein>
<organism evidence="1 2">
    <name type="scientific">Streblomastix strix</name>
    <dbReference type="NCBI Taxonomy" id="222440"/>
    <lineage>
        <taxon>Eukaryota</taxon>
        <taxon>Metamonada</taxon>
        <taxon>Preaxostyla</taxon>
        <taxon>Oxymonadida</taxon>
        <taxon>Streblomastigidae</taxon>
        <taxon>Streblomastix</taxon>
    </lineage>
</organism>
<dbReference type="Proteomes" id="UP000324800">
    <property type="component" value="Unassembled WGS sequence"/>
</dbReference>
<dbReference type="EMBL" id="SNRW01025135">
    <property type="protein sequence ID" value="KAA6361742.1"/>
    <property type="molecule type" value="Genomic_DNA"/>
</dbReference>
<evidence type="ECO:0000313" key="2">
    <source>
        <dbReference type="Proteomes" id="UP000324800"/>
    </source>
</evidence>
<name>A0A5J4TV39_9EUKA</name>
<reference evidence="1 2" key="1">
    <citation type="submission" date="2019-03" db="EMBL/GenBank/DDBJ databases">
        <title>Single cell metagenomics reveals metabolic interactions within the superorganism composed of flagellate Streblomastix strix and complex community of Bacteroidetes bacteria on its surface.</title>
        <authorList>
            <person name="Treitli S.C."/>
            <person name="Kolisko M."/>
            <person name="Husnik F."/>
            <person name="Keeling P."/>
            <person name="Hampl V."/>
        </authorList>
    </citation>
    <scope>NUCLEOTIDE SEQUENCE [LARGE SCALE GENOMIC DNA]</scope>
    <source>
        <strain evidence="1">ST1C</strain>
    </source>
</reference>
<proteinExistence type="predicted"/>